<feature type="domain" description="Glycosyltransferase 2-like" evidence="2">
    <location>
        <begin position="16"/>
        <end position="130"/>
    </location>
</feature>
<organism evidence="3 4">
    <name type="scientific">Candidatus Shapirobacteria bacterium CG09_land_8_20_14_0_10_39_12</name>
    <dbReference type="NCBI Taxonomy" id="1974885"/>
    <lineage>
        <taxon>Bacteria</taxon>
        <taxon>Candidatus Shapironibacteriota</taxon>
    </lineage>
</organism>
<dbReference type="Pfam" id="PF00535">
    <property type="entry name" value="Glycos_transf_2"/>
    <property type="match status" value="1"/>
</dbReference>
<dbReference type="InterPro" id="IPR029044">
    <property type="entry name" value="Nucleotide-diphossugar_trans"/>
</dbReference>
<protein>
    <recommendedName>
        <fullName evidence="2">Glycosyltransferase 2-like domain-containing protein</fullName>
    </recommendedName>
</protein>
<reference evidence="4" key="1">
    <citation type="submission" date="2017-09" db="EMBL/GenBank/DDBJ databases">
        <title>Depth-based differentiation of microbial function through sediment-hosted aquifers and enrichment of novel symbionts in the deep terrestrial subsurface.</title>
        <authorList>
            <person name="Probst A.J."/>
            <person name="Ladd B."/>
            <person name="Jarett J.K."/>
            <person name="Geller-Mcgrath D.E."/>
            <person name="Sieber C.M.K."/>
            <person name="Emerson J.B."/>
            <person name="Anantharaman K."/>
            <person name="Thomas B.C."/>
            <person name="Malmstrom R."/>
            <person name="Stieglmeier M."/>
            <person name="Klingl A."/>
            <person name="Woyke T."/>
            <person name="Ryan C.M."/>
            <person name="Banfield J.F."/>
        </authorList>
    </citation>
    <scope>NUCLEOTIDE SEQUENCE [LARGE SCALE GENOMIC DNA]</scope>
</reference>
<keyword evidence="1" id="KW-1133">Transmembrane helix</keyword>
<evidence type="ECO:0000256" key="1">
    <source>
        <dbReference type="SAM" id="Phobius"/>
    </source>
</evidence>
<name>A0A2H0WNV6_9BACT</name>
<feature type="transmembrane region" description="Helical" evidence="1">
    <location>
        <begin position="247"/>
        <end position="273"/>
    </location>
</feature>
<keyword evidence="1" id="KW-0472">Membrane</keyword>
<dbReference type="SUPFAM" id="SSF53448">
    <property type="entry name" value="Nucleotide-diphospho-sugar transferases"/>
    <property type="match status" value="1"/>
</dbReference>
<comment type="caution">
    <text evidence="3">The sequence shown here is derived from an EMBL/GenBank/DDBJ whole genome shotgun (WGS) entry which is preliminary data.</text>
</comment>
<dbReference type="PANTHER" id="PTHR43630">
    <property type="entry name" value="POLY-BETA-1,6-N-ACETYL-D-GLUCOSAMINE SYNTHASE"/>
    <property type="match status" value="1"/>
</dbReference>
<evidence type="ECO:0000313" key="4">
    <source>
        <dbReference type="Proteomes" id="UP000230775"/>
    </source>
</evidence>
<proteinExistence type="predicted"/>
<feature type="transmembrane region" description="Helical" evidence="1">
    <location>
        <begin position="285"/>
        <end position="308"/>
    </location>
</feature>
<dbReference type="PANTHER" id="PTHR43630:SF2">
    <property type="entry name" value="GLYCOSYLTRANSFERASE"/>
    <property type="match status" value="1"/>
</dbReference>
<evidence type="ECO:0000259" key="2">
    <source>
        <dbReference type="Pfam" id="PF00535"/>
    </source>
</evidence>
<accession>A0A2H0WNV6</accession>
<evidence type="ECO:0000313" key="3">
    <source>
        <dbReference type="EMBL" id="PIS14324.1"/>
    </source>
</evidence>
<dbReference type="Proteomes" id="UP000230775">
    <property type="component" value="Unassembled WGS sequence"/>
</dbReference>
<keyword evidence="1" id="KW-0812">Transmembrane</keyword>
<sequence length="309" mass="35257">MEKGFRDIYKFVAKISLITTVLNEEKTIDTFLDSVAAQTLKPDEVIIVDGGSKDWTVEKMQRRGVSDINLKIFVEPNANRSQGRNLGIKKATGDIMAITDAGCILDKDWLMEITKPFNDPKVEVVAGYYRGLAKTVFEKCVIPFCLVMPDKVNPDKFYPASRSMAIRKAAFWQAGGFPEEFSDNEDYVFAHKLAENSIKTFFVQKAIVNWLPRSNLTSFWTMIYRFAKGDAKAGLRKLKVATIFGRYLILIILPIFKVYFLFLFLIYVAWAVFKNYKYVKDPRAFFWLPVLQITADIAVMTGTINGLIQ</sequence>
<dbReference type="EMBL" id="PEZI01000069">
    <property type="protein sequence ID" value="PIS14324.1"/>
    <property type="molecule type" value="Genomic_DNA"/>
</dbReference>
<dbReference type="Gene3D" id="3.90.550.10">
    <property type="entry name" value="Spore Coat Polysaccharide Biosynthesis Protein SpsA, Chain A"/>
    <property type="match status" value="1"/>
</dbReference>
<dbReference type="AlphaFoldDB" id="A0A2H0WNV6"/>
<dbReference type="InterPro" id="IPR001173">
    <property type="entry name" value="Glyco_trans_2-like"/>
</dbReference>
<gene>
    <name evidence="3" type="ORF">COT64_03250</name>
</gene>